<evidence type="ECO:0000256" key="8">
    <source>
        <dbReference type="SAM" id="Phobius"/>
    </source>
</evidence>
<evidence type="ECO:0008006" key="11">
    <source>
        <dbReference type="Google" id="ProtNLM"/>
    </source>
</evidence>
<comment type="caution">
    <text evidence="9">The sequence shown here is derived from an EMBL/GenBank/DDBJ whole genome shotgun (WGS) entry which is preliminary data.</text>
</comment>
<name>F8X0L9_9BACT</name>
<keyword evidence="5 8" id="KW-1133">Transmembrane helix</keyword>
<dbReference type="Proteomes" id="UP000006420">
    <property type="component" value="Unassembled WGS sequence"/>
</dbReference>
<keyword evidence="2" id="KW-0813">Transport</keyword>
<dbReference type="STRING" id="742767.HMPREF9456_01638"/>
<feature type="transmembrane region" description="Helical" evidence="8">
    <location>
        <begin position="129"/>
        <end position="148"/>
    </location>
</feature>
<feature type="transmembrane region" description="Helical" evidence="8">
    <location>
        <begin position="425"/>
        <end position="446"/>
    </location>
</feature>
<evidence type="ECO:0000256" key="4">
    <source>
        <dbReference type="ARBA" id="ARBA00022692"/>
    </source>
</evidence>
<dbReference type="OrthoDB" id="9810952at2"/>
<feature type="transmembrane region" description="Helical" evidence="8">
    <location>
        <begin position="160"/>
        <end position="184"/>
    </location>
</feature>
<keyword evidence="10" id="KW-1185">Reference proteome</keyword>
<accession>F8X0L9</accession>
<dbReference type="InterPro" id="IPR003445">
    <property type="entry name" value="Cat_transpt"/>
</dbReference>
<organism evidence="9 10">
    <name type="scientific">Dysgonomonas mossii DSM 22836</name>
    <dbReference type="NCBI Taxonomy" id="742767"/>
    <lineage>
        <taxon>Bacteria</taxon>
        <taxon>Pseudomonadati</taxon>
        <taxon>Bacteroidota</taxon>
        <taxon>Bacteroidia</taxon>
        <taxon>Bacteroidales</taxon>
        <taxon>Dysgonomonadaceae</taxon>
        <taxon>Dysgonomonas</taxon>
    </lineage>
</organism>
<gene>
    <name evidence="9" type="ORF">HMPREF9456_01638</name>
</gene>
<evidence type="ECO:0000313" key="10">
    <source>
        <dbReference type="Proteomes" id="UP000006420"/>
    </source>
</evidence>
<dbReference type="eggNOG" id="COG0168">
    <property type="taxonomic scope" value="Bacteria"/>
</dbReference>
<dbReference type="EMBL" id="ADLW01000006">
    <property type="protein sequence ID" value="EGK03571.1"/>
    <property type="molecule type" value="Genomic_DNA"/>
</dbReference>
<dbReference type="GO" id="GO:0008324">
    <property type="term" value="F:monoatomic cation transmembrane transporter activity"/>
    <property type="evidence" value="ECO:0007669"/>
    <property type="project" value="InterPro"/>
</dbReference>
<keyword evidence="4 8" id="KW-0812">Transmembrane</keyword>
<keyword evidence="3" id="KW-1003">Cell membrane</keyword>
<feature type="transmembrane region" description="Helical" evidence="8">
    <location>
        <begin position="328"/>
        <end position="347"/>
    </location>
</feature>
<evidence type="ECO:0000256" key="3">
    <source>
        <dbReference type="ARBA" id="ARBA00022475"/>
    </source>
</evidence>
<sequence length="464" mass="50867">MLSRIKYIGLNPARLFVLSFLGLILIGTILLLLPISTTGSISLIDALFTTTSAVCVTGLVALDTSKDFTLFGQTVIMIMIQAGGLGILTFASYFSYFFKGGSSYEDQLTMGNISNIEKIDEIFKTLKRILIITVGIEAVGALFIFTSLSSSLIPGLGDRVYFSVFHSISAFCNAGFSTLPHGIIENGYVDNYGFQLSLIFLFVLGGLGFPIVINLLKYLKHLIRRTFLQVFNHKKDVYKPWVMKLGSKINLITTFSLIVIGTILIFINEYNNILSSHQGFGKFVTALFTATTPRTAGFNSIDFNQLHLSSLIIVIILMWIGASPASTGGGIKTSTFAISVLNFISLAKGRKNIEVYSREVSETSIRRAFAVMTLSIVVLAIGSILISYFDEGLRLLDIIFESVSAYSTVGLSLGITPELSSASKLVLIILMFIGRVSTLTLLIAFFKQVRMSNYTYPSEEILIN</sequence>
<proteinExistence type="predicted"/>
<dbReference type="AlphaFoldDB" id="F8X0L9"/>
<evidence type="ECO:0000313" key="9">
    <source>
        <dbReference type="EMBL" id="EGK03571.1"/>
    </source>
</evidence>
<dbReference type="GeneID" id="78082291"/>
<dbReference type="PANTHER" id="PTHR32024:SF1">
    <property type="entry name" value="KTR SYSTEM POTASSIUM UPTAKE PROTEIN B"/>
    <property type="match status" value="1"/>
</dbReference>
<dbReference type="GO" id="GO:0005886">
    <property type="term" value="C:plasma membrane"/>
    <property type="evidence" value="ECO:0007669"/>
    <property type="project" value="UniProtKB-SubCell"/>
</dbReference>
<dbReference type="PANTHER" id="PTHR32024">
    <property type="entry name" value="TRK SYSTEM POTASSIUM UPTAKE PROTEIN TRKG-RELATED"/>
    <property type="match status" value="1"/>
</dbReference>
<dbReference type="GO" id="GO:0030001">
    <property type="term" value="P:metal ion transport"/>
    <property type="evidence" value="ECO:0007669"/>
    <property type="project" value="UniProtKB-ARBA"/>
</dbReference>
<evidence type="ECO:0000256" key="1">
    <source>
        <dbReference type="ARBA" id="ARBA00004651"/>
    </source>
</evidence>
<evidence type="ECO:0000256" key="5">
    <source>
        <dbReference type="ARBA" id="ARBA00022989"/>
    </source>
</evidence>
<dbReference type="Pfam" id="PF02386">
    <property type="entry name" value="TrkH"/>
    <property type="match status" value="1"/>
</dbReference>
<feature type="transmembrane region" description="Helical" evidence="8">
    <location>
        <begin position="196"/>
        <end position="216"/>
    </location>
</feature>
<feature type="transmembrane region" description="Helical" evidence="8">
    <location>
        <begin position="41"/>
        <end position="62"/>
    </location>
</feature>
<dbReference type="HOGENOM" id="CLU_026429_0_1_10"/>
<keyword evidence="6" id="KW-0406">Ion transport</keyword>
<feature type="transmembrane region" description="Helical" evidence="8">
    <location>
        <begin position="74"/>
        <end position="98"/>
    </location>
</feature>
<feature type="transmembrane region" description="Helical" evidence="8">
    <location>
        <begin position="368"/>
        <end position="389"/>
    </location>
</feature>
<evidence type="ECO:0000256" key="2">
    <source>
        <dbReference type="ARBA" id="ARBA00022448"/>
    </source>
</evidence>
<protein>
    <recommendedName>
        <fullName evidence="11">ATPase</fullName>
    </recommendedName>
</protein>
<dbReference type="RefSeq" id="WP_006843009.1">
    <property type="nucleotide sequence ID" value="NZ_AQWJ01000003.1"/>
</dbReference>
<evidence type="ECO:0000256" key="6">
    <source>
        <dbReference type="ARBA" id="ARBA00023065"/>
    </source>
</evidence>
<evidence type="ECO:0000256" key="7">
    <source>
        <dbReference type="ARBA" id="ARBA00023136"/>
    </source>
</evidence>
<feature type="transmembrane region" description="Helical" evidence="8">
    <location>
        <begin position="249"/>
        <end position="267"/>
    </location>
</feature>
<reference evidence="9 10" key="1">
    <citation type="submission" date="2011-04" db="EMBL/GenBank/DDBJ databases">
        <title>The Genome Sequence of Dysgonomonas mossii DSM 22836.</title>
        <authorList>
            <consortium name="The Broad Institute Genome Sequencing Platform"/>
            <person name="Earl A."/>
            <person name="Ward D."/>
            <person name="Feldgarden M."/>
            <person name="Gevers D."/>
            <person name="Pudlo N."/>
            <person name="Martens E."/>
            <person name="Allen-Vercoe E."/>
            <person name="Young S.K."/>
            <person name="Zeng Q."/>
            <person name="Gargeya S."/>
            <person name="Fitzgerald M."/>
            <person name="Haas B."/>
            <person name="Abouelleil A."/>
            <person name="Alvarado L."/>
            <person name="Arachchi H.M."/>
            <person name="Berlin A."/>
            <person name="Brown A."/>
            <person name="Chapman S.B."/>
            <person name="Chen Z."/>
            <person name="Dunbar C."/>
            <person name="Freedman E."/>
            <person name="Gearin G."/>
            <person name="Gellesch M."/>
            <person name="Goldberg J."/>
            <person name="Griggs A."/>
            <person name="Gujja S."/>
            <person name="Heiman D."/>
            <person name="Howarth C."/>
            <person name="Larson L."/>
            <person name="Lui A."/>
            <person name="MacDonald P.J.P."/>
            <person name="Mehta T."/>
            <person name="Montmayeur A."/>
            <person name="Murphy C."/>
            <person name="Neiman D."/>
            <person name="Pearson M."/>
            <person name="Priest M."/>
            <person name="Roberts A."/>
            <person name="Saif S."/>
            <person name="Shea T."/>
            <person name="Shenoy N."/>
            <person name="Sisk P."/>
            <person name="Stolte C."/>
            <person name="Sykes S."/>
            <person name="Yandava C."/>
            <person name="Wortman J."/>
            <person name="Nusbaum C."/>
            <person name="Birren B."/>
        </authorList>
    </citation>
    <scope>NUCLEOTIDE SEQUENCE [LARGE SCALE GENOMIC DNA]</scope>
    <source>
        <strain evidence="9 10">DSM 22836</strain>
    </source>
</reference>
<feature type="transmembrane region" description="Helical" evidence="8">
    <location>
        <begin position="12"/>
        <end position="35"/>
    </location>
</feature>
<keyword evidence="7 8" id="KW-0472">Membrane</keyword>
<comment type="subcellular location">
    <subcellularLocation>
        <location evidence="1">Cell membrane</location>
        <topology evidence="1">Multi-pass membrane protein</topology>
    </subcellularLocation>
</comment>